<evidence type="ECO:0000256" key="1">
    <source>
        <dbReference type="SAM" id="Phobius"/>
    </source>
</evidence>
<organism evidence="2 3">
    <name type="scientific">Virgisporangium aliadipatigenens</name>
    <dbReference type="NCBI Taxonomy" id="741659"/>
    <lineage>
        <taxon>Bacteria</taxon>
        <taxon>Bacillati</taxon>
        <taxon>Actinomycetota</taxon>
        <taxon>Actinomycetes</taxon>
        <taxon>Micromonosporales</taxon>
        <taxon>Micromonosporaceae</taxon>
        <taxon>Virgisporangium</taxon>
    </lineage>
</organism>
<protein>
    <submittedName>
        <fullName evidence="2">Uncharacterized protein</fullName>
    </submittedName>
</protein>
<reference evidence="2" key="1">
    <citation type="submission" date="2021-01" db="EMBL/GenBank/DDBJ databases">
        <title>Whole genome shotgun sequence of Virgisporangium aliadipatigenens NBRC 105644.</title>
        <authorList>
            <person name="Komaki H."/>
            <person name="Tamura T."/>
        </authorList>
    </citation>
    <scope>NUCLEOTIDE SEQUENCE</scope>
    <source>
        <strain evidence="2">NBRC 105644</strain>
    </source>
</reference>
<name>A0A8J3YK62_9ACTN</name>
<keyword evidence="1" id="KW-1133">Transmembrane helix</keyword>
<dbReference type="AlphaFoldDB" id="A0A8J3YK62"/>
<proteinExistence type="predicted"/>
<evidence type="ECO:0000313" key="2">
    <source>
        <dbReference type="EMBL" id="GIJ45902.1"/>
    </source>
</evidence>
<feature type="transmembrane region" description="Helical" evidence="1">
    <location>
        <begin position="21"/>
        <end position="41"/>
    </location>
</feature>
<keyword evidence="1" id="KW-0812">Transmembrane</keyword>
<sequence>MADARSKHLRKVRRGLRGARRWSIQAGALAGASAILVPYAGIGLPDAAWVAAAGGSVIAAVWRWRDYRALAALPVPEPTPDDMVRRLTGVVGALPAGQSALDELRRQRSRLRLRGLAVAPYWQRLDRASVTLTGLAGRLSGPASDAVLEAFVVEKGLRELAARGADVERALRISPAESRPALQAALDDLVSQLADGVTAFERLVAAAAGYVAEDGRLGAKYLDTATARLTEATDLLRGIAAGLAELRQQHP</sequence>
<feature type="transmembrane region" description="Helical" evidence="1">
    <location>
        <begin position="47"/>
        <end position="64"/>
    </location>
</feature>
<accession>A0A8J3YK62</accession>
<comment type="caution">
    <text evidence="2">The sequence shown here is derived from an EMBL/GenBank/DDBJ whole genome shotgun (WGS) entry which is preliminary data.</text>
</comment>
<keyword evidence="3" id="KW-1185">Reference proteome</keyword>
<dbReference type="EMBL" id="BOPF01000008">
    <property type="protein sequence ID" value="GIJ45902.1"/>
    <property type="molecule type" value="Genomic_DNA"/>
</dbReference>
<dbReference type="Pfam" id="PF25587">
    <property type="entry name" value="Rv2743c"/>
    <property type="match status" value="2"/>
</dbReference>
<gene>
    <name evidence="2" type="ORF">Val02_27880</name>
</gene>
<dbReference type="Proteomes" id="UP000619260">
    <property type="component" value="Unassembled WGS sequence"/>
</dbReference>
<keyword evidence="1" id="KW-0472">Membrane</keyword>
<evidence type="ECO:0000313" key="3">
    <source>
        <dbReference type="Proteomes" id="UP000619260"/>
    </source>
</evidence>
<dbReference type="NCBIfam" id="NF047839">
    <property type="entry name" value="PspM_Rv2743c"/>
    <property type="match status" value="1"/>
</dbReference>
<dbReference type="RefSeq" id="WP_203899433.1">
    <property type="nucleotide sequence ID" value="NZ_BOPF01000008.1"/>
</dbReference>
<dbReference type="InterPro" id="IPR057952">
    <property type="entry name" value="Rv2743c-like"/>
</dbReference>